<feature type="transmembrane region" description="Helical" evidence="1">
    <location>
        <begin position="37"/>
        <end position="56"/>
    </location>
</feature>
<dbReference type="AlphaFoldDB" id="A0A1F5HXL0"/>
<feature type="transmembrane region" description="Helical" evidence="1">
    <location>
        <begin position="118"/>
        <end position="137"/>
    </location>
</feature>
<reference evidence="2 3" key="1">
    <citation type="journal article" date="2016" name="Nat. Commun.">
        <title>Thousands of microbial genomes shed light on interconnected biogeochemical processes in an aquifer system.</title>
        <authorList>
            <person name="Anantharaman K."/>
            <person name="Brown C.T."/>
            <person name="Hug L.A."/>
            <person name="Sharon I."/>
            <person name="Castelle C.J."/>
            <person name="Probst A.J."/>
            <person name="Thomas B.C."/>
            <person name="Singh A."/>
            <person name="Wilkins M.J."/>
            <person name="Karaoz U."/>
            <person name="Brodie E.L."/>
            <person name="Williams K.H."/>
            <person name="Hubbard S.S."/>
            <person name="Banfield J.F."/>
        </authorList>
    </citation>
    <scope>NUCLEOTIDE SEQUENCE [LARGE SCALE GENOMIC DNA]</scope>
</reference>
<evidence type="ECO:0000313" key="2">
    <source>
        <dbReference type="EMBL" id="OGE08888.1"/>
    </source>
</evidence>
<evidence type="ECO:0000256" key="1">
    <source>
        <dbReference type="SAM" id="Phobius"/>
    </source>
</evidence>
<keyword evidence="1" id="KW-1133">Transmembrane helix</keyword>
<name>A0A1F5HXL0_9BACT</name>
<keyword evidence="1" id="KW-0812">Transmembrane</keyword>
<sequence length="146" mass="16494">MTFISATIVFLWGAGSLFLVAVKTSTVKSIFLKKPSIIIGESLILPTIAGIIANSTKNINDLFSQTFVWPILGASFLLTMVSASRNKQLHQLWIPHLAFYWFMLFIVLVHLSKFDFDLSWWLVLIGALLHQSLGILFPKKFPEVKK</sequence>
<feature type="transmembrane region" description="Helical" evidence="1">
    <location>
        <begin position="62"/>
        <end position="81"/>
    </location>
</feature>
<accession>A0A1F5HXL0</accession>
<proteinExistence type="predicted"/>
<protein>
    <submittedName>
        <fullName evidence="2">Uncharacterized protein</fullName>
    </submittedName>
</protein>
<gene>
    <name evidence="2" type="ORF">A3A60_00860</name>
</gene>
<evidence type="ECO:0000313" key="3">
    <source>
        <dbReference type="Proteomes" id="UP000179227"/>
    </source>
</evidence>
<comment type="caution">
    <text evidence="2">The sequence shown here is derived from an EMBL/GenBank/DDBJ whole genome shotgun (WGS) entry which is preliminary data.</text>
</comment>
<keyword evidence="1" id="KW-0472">Membrane</keyword>
<feature type="transmembrane region" description="Helical" evidence="1">
    <location>
        <begin position="6"/>
        <end position="25"/>
    </location>
</feature>
<dbReference type="STRING" id="1797729.A3A60_00860"/>
<feature type="transmembrane region" description="Helical" evidence="1">
    <location>
        <begin position="93"/>
        <end position="112"/>
    </location>
</feature>
<dbReference type="EMBL" id="MFBS01000030">
    <property type="protein sequence ID" value="OGE08888.1"/>
    <property type="molecule type" value="Genomic_DNA"/>
</dbReference>
<organism evidence="2 3">
    <name type="scientific">Candidatus Curtissbacteria bacterium RIFCSPLOWO2_01_FULL_42_26</name>
    <dbReference type="NCBI Taxonomy" id="1797729"/>
    <lineage>
        <taxon>Bacteria</taxon>
        <taxon>Candidatus Curtissiibacteriota</taxon>
    </lineage>
</organism>
<dbReference type="Proteomes" id="UP000179227">
    <property type="component" value="Unassembled WGS sequence"/>
</dbReference>